<dbReference type="InterPro" id="IPR041698">
    <property type="entry name" value="Methyltransf_25"/>
</dbReference>
<dbReference type="SUPFAM" id="SSF53335">
    <property type="entry name" value="S-adenosyl-L-methionine-dependent methyltransferases"/>
    <property type="match status" value="1"/>
</dbReference>
<gene>
    <name evidence="4" type="ORF">P171DRAFT_426322</name>
</gene>
<proteinExistence type="predicted"/>
<feature type="domain" description="Methyltransferase" evidence="3">
    <location>
        <begin position="48"/>
        <end position="145"/>
    </location>
</feature>
<organism evidence="4 5">
    <name type="scientific">Karstenula rhodostoma CBS 690.94</name>
    <dbReference type="NCBI Taxonomy" id="1392251"/>
    <lineage>
        <taxon>Eukaryota</taxon>
        <taxon>Fungi</taxon>
        <taxon>Dikarya</taxon>
        <taxon>Ascomycota</taxon>
        <taxon>Pezizomycotina</taxon>
        <taxon>Dothideomycetes</taxon>
        <taxon>Pleosporomycetidae</taxon>
        <taxon>Pleosporales</taxon>
        <taxon>Massarineae</taxon>
        <taxon>Didymosphaeriaceae</taxon>
        <taxon>Karstenula</taxon>
    </lineage>
</organism>
<dbReference type="Pfam" id="PF13649">
    <property type="entry name" value="Methyltransf_25"/>
    <property type="match status" value="1"/>
</dbReference>
<dbReference type="Gene3D" id="3.40.50.150">
    <property type="entry name" value="Vaccinia Virus protein VP39"/>
    <property type="match status" value="1"/>
</dbReference>
<keyword evidence="4" id="KW-0830">Ubiquinone</keyword>
<name>A0A9P4PYY7_9PLEO</name>
<evidence type="ECO:0000256" key="1">
    <source>
        <dbReference type="ARBA" id="ARBA00022603"/>
    </source>
</evidence>
<keyword evidence="2" id="KW-0808">Transferase</keyword>
<dbReference type="PANTHER" id="PTHR43861">
    <property type="entry name" value="TRANS-ACONITATE 2-METHYLTRANSFERASE-RELATED"/>
    <property type="match status" value="1"/>
</dbReference>
<evidence type="ECO:0000256" key="2">
    <source>
        <dbReference type="ARBA" id="ARBA00022679"/>
    </source>
</evidence>
<dbReference type="EMBL" id="MU001492">
    <property type="protein sequence ID" value="KAF2451888.1"/>
    <property type="molecule type" value="Genomic_DNA"/>
</dbReference>
<dbReference type="GO" id="GO:0032259">
    <property type="term" value="P:methylation"/>
    <property type="evidence" value="ECO:0007669"/>
    <property type="project" value="UniProtKB-KW"/>
</dbReference>
<dbReference type="InterPro" id="IPR029063">
    <property type="entry name" value="SAM-dependent_MTases_sf"/>
</dbReference>
<keyword evidence="5" id="KW-1185">Reference proteome</keyword>
<dbReference type="OrthoDB" id="66144at2759"/>
<protein>
    <submittedName>
        <fullName evidence="4">Ubiquinone/menaquinone biosynthesis methylase-like protein</fullName>
    </submittedName>
</protein>
<comment type="caution">
    <text evidence="4">The sequence shown here is derived from an EMBL/GenBank/DDBJ whole genome shotgun (WGS) entry which is preliminary data.</text>
</comment>
<evidence type="ECO:0000313" key="4">
    <source>
        <dbReference type="EMBL" id="KAF2451888.1"/>
    </source>
</evidence>
<dbReference type="GO" id="GO:0008168">
    <property type="term" value="F:methyltransferase activity"/>
    <property type="evidence" value="ECO:0007669"/>
    <property type="project" value="UniProtKB-KW"/>
</dbReference>
<sequence length="264" mass="29704">MSKDTAIYDNPTFLANYLDLPRQQQGHDGAPEWPILMAMVGTVREERVLDLGCGLGWFAHWAVENSAQHVDVLDVSNKMIEKAKGMTASLPKRIDFRVQDISSRDLGVSPGSYNLVYSSLAFHHLSTAAFKRLLAQVNSALVHGGRLVFSVEHPIYTAPGYDQFVKVDLPGRHGADLIWPLNRYGYEGLRETNWLGGEVKKYHRTMTTYFESLLEAGFLVSGFREYMATGEDLEKNPQWQGALQRPMFLLLQAENTARTQPQEG</sequence>
<reference evidence="4" key="1">
    <citation type="journal article" date="2020" name="Stud. Mycol.">
        <title>101 Dothideomycetes genomes: a test case for predicting lifestyles and emergence of pathogens.</title>
        <authorList>
            <person name="Haridas S."/>
            <person name="Albert R."/>
            <person name="Binder M."/>
            <person name="Bloem J."/>
            <person name="Labutti K."/>
            <person name="Salamov A."/>
            <person name="Andreopoulos B."/>
            <person name="Baker S."/>
            <person name="Barry K."/>
            <person name="Bills G."/>
            <person name="Bluhm B."/>
            <person name="Cannon C."/>
            <person name="Castanera R."/>
            <person name="Culley D."/>
            <person name="Daum C."/>
            <person name="Ezra D."/>
            <person name="Gonzalez J."/>
            <person name="Henrissat B."/>
            <person name="Kuo A."/>
            <person name="Liang C."/>
            <person name="Lipzen A."/>
            <person name="Lutzoni F."/>
            <person name="Magnuson J."/>
            <person name="Mondo S."/>
            <person name="Nolan M."/>
            <person name="Ohm R."/>
            <person name="Pangilinan J."/>
            <person name="Park H.-J."/>
            <person name="Ramirez L."/>
            <person name="Alfaro M."/>
            <person name="Sun H."/>
            <person name="Tritt A."/>
            <person name="Yoshinaga Y."/>
            <person name="Zwiers L.-H."/>
            <person name="Turgeon B."/>
            <person name="Goodwin S."/>
            <person name="Spatafora J."/>
            <person name="Crous P."/>
            <person name="Grigoriev I."/>
        </authorList>
    </citation>
    <scope>NUCLEOTIDE SEQUENCE</scope>
    <source>
        <strain evidence="4">CBS 690.94</strain>
    </source>
</reference>
<evidence type="ECO:0000259" key="3">
    <source>
        <dbReference type="Pfam" id="PF13649"/>
    </source>
</evidence>
<evidence type="ECO:0000313" key="5">
    <source>
        <dbReference type="Proteomes" id="UP000799764"/>
    </source>
</evidence>
<dbReference type="Proteomes" id="UP000799764">
    <property type="component" value="Unassembled WGS sequence"/>
</dbReference>
<dbReference type="CDD" id="cd02440">
    <property type="entry name" value="AdoMet_MTases"/>
    <property type="match status" value="1"/>
</dbReference>
<keyword evidence="1 4" id="KW-0489">Methyltransferase</keyword>
<dbReference type="PANTHER" id="PTHR43861:SF1">
    <property type="entry name" value="TRANS-ACONITATE 2-METHYLTRANSFERASE"/>
    <property type="match status" value="1"/>
</dbReference>
<dbReference type="AlphaFoldDB" id="A0A9P4PYY7"/>
<accession>A0A9P4PYY7</accession>